<dbReference type="OrthoDB" id="1095810at2759"/>
<dbReference type="Proteomes" id="UP000828251">
    <property type="component" value="Unassembled WGS sequence"/>
</dbReference>
<evidence type="ECO:0000313" key="2">
    <source>
        <dbReference type="Proteomes" id="UP000828251"/>
    </source>
</evidence>
<keyword evidence="2" id="KW-1185">Reference proteome</keyword>
<evidence type="ECO:0000313" key="1">
    <source>
        <dbReference type="EMBL" id="KAH1045466.1"/>
    </source>
</evidence>
<protein>
    <submittedName>
        <fullName evidence="1">Uncharacterized protein</fullName>
    </submittedName>
</protein>
<comment type="caution">
    <text evidence="1">The sequence shown here is derived from an EMBL/GenBank/DDBJ whole genome shotgun (WGS) entry which is preliminary data.</text>
</comment>
<proteinExistence type="predicted"/>
<sequence>MLDNLGRRRLQFYSLREEPLMISMHDILEELGKDIVRQDAIGIGNCSRLWSPKDVYQVLRYNKCKNSGGNEIKYCSDTVT</sequence>
<dbReference type="AlphaFoldDB" id="A0A9D3ZJT1"/>
<dbReference type="EMBL" id="JAIQCV010000011">
    <property type="protein sequence ID" value="KAH1045466.1"/>
    <property type="molecule type" value="Genomic_DNA"/>
</dbReference>
<accession>A0A9D3ZJT1</accession>
<gene>
    <name evidence="1" type="ORF">J1N35_036250</name>
</gene>
<name>A0A9D3ZJT1_9ROSI</name>
<reference evidence="1 2" key="1">
    <citation type="journal article" date="2021" name="Plant Biotechnol. J.">
        <title>Multi-omics assisted identification of the key and species-specific regulatory components of drought-tolerant mechanisms in Gossypium stocksii.</title>
        <authorList>
            <person name="Yu D."/>
            <person name="Ke L."/>
            <person name="Zhang D."/>
            <person name="Wu Y."/>
            <person name="Sun Y."/>
            <person name="Mei J."/>
            <person name="Sun J."/>
            <person name="Sun Y."/>
        </authorList>
    </citation>
    <scope>NUCLEOTIDE SEQUENCE [LARGE SCALE GENOMIC DNA]</scope>
    <source>
        <strain evidence="2">cv. E1</strain>
        <tissue evidence="1">Leaf</tissue>
    </source>
</reference>
<organism evidence="1 2">
    <name type="scientific">Gossypium stocksii</name>
    <dbReference type="NCBI Taxonomy" id="47602"/>
    <lineage>
        <taxon>Eukaryota</taxon>
        <taxon>Viridiplantae</taxon>
        <taxon>Streptophyta</taxon>
        <taxon>Embryophyta</taxon>
        <taxon>Tracheophyta</taxon>
        <taxon>Spermatophyta</taxon>
        <taxon>Magnoliopsida</taxon>
        <taxon>eudicotyledons</taxon>
        <taxon>Gunneridae</taxon>
        <taxon>Pentapetalae</taxon>
        <taxon>rosids</taxon>
        <taxon>malvids</taxon>
        <taxon>Malvales</taxon>
        <taxon>Malvaceae</taxon>
        <taxon>Malvoideae</taxon>
        <taxon>Gossypium</taxon>
    </lineage>
</organism>